<keyword evidence="3" id="KW-1185">Reference proteome</keyword>
<feature type="compositionally biased region" description="Polar residues" evidence="1">
    <location>
        <begin position="308"/>
        <end position="319"/>
    </location>
</feature>
<feature type="region of interest" description="Disordered" evidence="1">
    <location>
        <begin position="305"/>
        <end position="341"/>
    </location>
</feature>
<feature type="region of interest" description="Disordered" evidence="1">
    <location>
        <begin position="50"/>
        <end position="84"/>
    </location>
</feature>
<feature type="compositionally biased region" description="Pro residues" evidence="1">
    <location>
        <begin position="320"/>
        <end position="329"/>
    </location>
</feature>
<name>A5DWV3_LODEL</name>
<dbReference type="InParanoid" id="A5DWV3"/>
<reference evidence="2 3" key="1">
    <citation type="journal article" date="2009" name="Nature">
        <title>Evolution of pathogenicity and sexual reproduction in eight Candida genomes.</title>
        <authorList>
            <person name="Butler G."/>
            <person name="Rasmussen M.D."/>
            <person name="Lin M.F."/>
            <person name="Santos M.A."/>
            <person name="Sakthikumar S."/>
            <person name="Munro C.A."/>
            <person name="Rheinbay E."/>
            <person name="Grabherr M."/>
            <person name="Forche A."/>
            <person name="Reedy J.L."/>
            <person name="Agrafioti I."/>
            <person name="Arnaud M.B."/>
            <person name="Bates S."/>
            <person name="Brown A.J."/>
            <person name="Brunke S."/>
            <person name="Costanzo M.C."/>
            <person name="Fitzpatrick D.A."/>
            <person name="de Groot P.W."/>
            <person name="Harris D."/>
            <person name="Hoyer L.L."/>
            <person name="Hube B."/>
            <person name="Klis F.M."/>
            <person name="Kodira C."/>
            <person name="Lennard N."/>
            <person name="Logue M.E."/>
            <person name="Martin R."/>
            <person name="Neiman A.M."/>
            <person name="Nikolaou E."/>
            <person name="Quail M.A."/>
            <person name="Quinn J."/>
            <person name="Santos M.C."/>
            <person name="Schmitzberger F.F."/>
            <person name="Sherlock G."/>
            <person name="Shah P."/>
            <person name="Silverstein K.A."/>
            <person name="Skrzypek M.S."/>
            <person name="Soll D."/>
            <person name="Staggs R."/>
            <person name="Stansfield I."/>
            <person name="Stumpf M.P."/>
            <person name="Sudbery P.E."/>
            <person name="Srikantha T."/>
            <person name="Zeng Q."/>
            <person name="Berman J."/>
            <person name="Berriman M."/>
            <person name="Heitman J."/>
            <person name="Gow N.A."/>
            <person name="Lorenz M.C."/>
            <person name="Birren B.W."/>
            <person name="Kellis M."/>
            <person name="Cuomo C.A."/>
        </authorList>
    </citation>
    <scope>NUCLEOTIDE SEQUENCE [LARGE SCALE GENOMIC DNA]</scope>
    <source>
        <strain evidence="3">ATCC 11503 / BCRC 21390 / CBS 2605 / JCM 1781 / NBRC 1676 / NRRL YB-4239</strain>
    </source>
</reference>
<evidence type="ECO:0000313" key="2">
    <source>
        <dbReference type="EMBL" id="EDK43661.1"/>
    </source>
</evidence>
<feature type="compositionally biased region" description="Acidic residues" evidence="1">
    <location>
        <begin position="123"/>
        <end position="133"/>
    </location>
</feature>
<organism evidence="2 3">
    <name type="scientific">Lodderomyces elongisporus (strain ATCC 11503 / CBS 2605 / JCM 1781 / NBRC 1676 / NRRL YB-4239)</name>
    <name type="common">Yeast</name>
    <name type="synonym">Saccharomyces elongisporus</name>
    <dbReference type="NCBI Taxonomy" id="379508"/>
    <lineage>
        <taxon>Eukaryota</taxon>
        <taxon>Fungi</taxon>
        <taxon>Dikarya</taxon>
        <taxon>Ascomycota</taxon>
        <taxon>Saccharomycotina</taxon>
        <taxon>Pichiomycetes</taxon>
        <taxon>Debaryomycetaceae</taxon>
        <taxon>Candida/Lodderomyces clade</taxon>
        <taxon>Lodderomyces</taxon>
    </lineage>
</organism>
<feature type="region of interest" description="Disordered" evidence="1">
    <location>
        <begin position="110"/>
        <end position="196"/>
    </location>
</feature>
<sequence>MSSNTYEDSNFDEFFSEDNFYSSCNTGNSSQHIKKVRESVLIPHSLSTRSIKDGLNGTINTKGTGNGNGNGNGANPTKNARGLSSLNNRTSIIKSSPSLKALESILNEKSKSHLSPKPLVNETLEEEDEEEEEYGKQNKNKNKNKNENGNGNGNGNEKEVGLVKYEKVEFPPKKSQVSKTQVSPPPPPPPQTKTAQTVLTAPVSFKNLNKTNDTLTSLQTFETATESLDSLSPKKQLHQQHLHNNEQNSVRSHHATKSMVSTISGSGYSTDDTPILQQPPTLQTFVPHSFDSPLLKVVETGSAPAYDTSASAGATVSPTSPLPPLPPPQQQQQQQQQHFTQ</sequence>
<dbReference type="EMBL" id="CH981525">
    <property type="protein sequence ID" value="EDK43661.1"/>
    <property type="molecule type" value="Genomic_DNA"/>
</dbReference>
<feature type="compositionally biased region" description="Low complexity" evidence="1">
    <location>
        <begin position="54"/>
        <end position="63"/>
    </location>
</feature>
<feature type="compositionally biased region" description="Basic and acidic residues" evidence="1">
    <location>
        <begin position="156"/>
        <end position="172"/>
    </location>
</feature>
<feature type="compositionally biased region" description="Low complexity" evidence="1">
    <location>
        <begin position="330"/>
        <end position="341"/>
    </location>
</feature>
<protein>
    <submittedName>
        <fullName evidence="2">Uncharacterized protein</fullName>
    </submittedName>
</protein>
<dbReference type="VEuPathDB" id="FungiDB:LELG_01840"/>
<proteinExistence type="predicted"/>
<dbReference type="AlphaFoldDB" id="A5DWV3"/>
<gene>
    <name evidence="2" type="ORF">LELG_01840</name>
</gene>
<evidence type="ECO:0000256" key="1">
    <source>
        <dbReference type="SAM" id="MobiDB-lite"/>
    </source>
</evidence>
<dbReference type="Proteomes" id="UP000001996">
    <property type="component" value="Unassembled WGS sequence"/>
</dbReference>
<evidence type="ECO:0000313" key="3">
    <source>
        <dbReference type="Proteomes" id="UP000001996"/>
    </source>
</evidence>
<accession>A5DWV3</accession>
<feature type="region of interest" description="Disordered" evidence="1">
    <location>
        <begin position="227"/>
        <end position="256"/>
    </location>
</feature>
<dbReference type="HOGENOM" id="CLU_814004_0_0_1"/>